<evidence type="ECO:0000256" key="9">
    <source>
        <dbReference type="ARBA" id="ARBA00023163"/>
    </source>
</evidence>
<proteinExistence type="predicted"/>
<keyword evidence="10" id="KW-0539">Nucleus</keyword>
<feature type="compositionally biased region" description="Polar residues" evidence="13">
    <location>
        <begin position="1464"/>
        <end position="1477"/>
    </location>
</feature>
<feature type="compositionally biased region" description="Low complexity" evidence="13">
    <location>
        <begin position="356"/>
        <end position="368"/>
    </location>
</feature>
<dbReference type="Pfam" id="PF14570">
    <property type="entry name" value="zf-RING_4"/>
    <property type="match status" value="1"/>
</dbReference>
<keyword evidence="4 11" id="KW-0863">Zinc-finger</keyword>
<feature type="compositionally biased region" description="Polar residues" evidence="13">
    <location>
        <begin position="551"/>
        <end position="598"/>
    </location>
</feature>
<comment type="caution">
    <text evidence="16">The sequence shown here is derived from an EMBL/GenBank/DDBJ whole genome shotgun (WGS) entry which is preliminary data.</text>
</comment>
<comment type="subcellular location">
    <subcellularLocation>
        <location evidence="1">Nucleus</location>
    </subcellularLocation>
</comment>
<feature type="region of interest" description="Disordered" evidence="13">
    <location>
        <begin position="1451"/>
        <end position="1477"/>
    </location>
</feature>
<feature type="compositionally biased region" description="Low complexity" evidence="13">
    <location>
        <begin position="1101"/>
        <end position="1115"/>
    </location>
</feature>
<feature type="region of interest" description="Disordered" evidence="13">
    <location>
        <begin position="1189"/>
        <end position="1212"/>
    </location>
</feature>
<dbReference type="GO" id="GO:0051254">
    <property type="term" value="P:positive regulation of RNA metabolic process"/>
    <property type="evidence" value="ECO:0007669"/>
    <property type="project" value="UniProtKB-ARBA"/>
</dbReference>
<keyword evidence="3 11" id="KW-0479">Metal-binding</keyword>
<feature type="region of interest" description="Disordered" evidence="13">
    <location>
        <begin position="252"/>
        <end position="371"/>
    </location>
</feature>
<name>A0A0G2DY00_PHACM</name>
<evidence type="ECO:0000313" key="16">
    <source>
        <dbReference type="EMBL" id="KKY15767.1"/>
    </source>
</evidence>
<dbReference type="FunFam" id="3.30.40.10:FF:000006">
    <property type="entry name" value="CCR4-NOT transcription complex subunit 4"/>
    <property type="match status" value="1"/>
</dbReference>
<feature type="compositionally biased region" description="Basic residues" evidence="13">
    <location>
        <begin position="989"/>
        <end position="1000"/>
    </location>
</feature>
<keyword evidence="17" id="KW-1185">Reference proteome</keyword>
<keyword evidence="9" id="KW-0804">Transcription</keyword>
<feature type="domain" description="C3H1-type" evidence="15">
    <location>
        <begin position="203"/>
        <end position="230"/>
    </location>
</feature>
<gene>
    <name evidence="16" type="ORF">UCRPC4_g06153</name>
</gene>
<dbReference type="InterPro" id="IPR003954">
    <property type="entry name" value="RRM_euk-type"/>
</dbReference>
<evidence type="ECO:0000256" key="4">
    <source>
        <dbReference type="ARBA" id="ARBA00022771"/>
    </source>
</evidence>
<evidence type="ECO:0000256" key="6">
    <source>
        <dbReference type="ARBA" id="ARBA00022884"/>
    </source>
</evidence>
<dbReference type="InterPro" id="IPR000571">
    <property type="entry name" value="Znf_CCCH"/>
</dbReference>
<dbReference type="FunFam" id="3.30.70.330:FF:000257">
    <property type="entry name" value="CCR4-NOT core complex subunit Not4"/>
    <property type="match status" value="1"/>
</dbReference>
<keyword evidence="7" id="KW-0805">Transcription regulation</keyword>
<feature type="compositionally biased region" description="Low complexity" evidence="13">
    <location>
        <begin position="943"/>
        <end position="960"/>
    </location>
</feature>
<keyword evidence="5 11" id="KW-0862">Zinc</keyword>
<feature type="compositionally biased region" description="Polar residues" evidence="13">
    <location>
        <begin position="750"/>
        <end position="759"/>
    </location>
</feature>
<dbReference type="InterPro" id="IPR001841">
    <property type="entry name" value="Znf_RING"/>
</dbReference>
<dbReference type="CDD" id="cd16618">
    <property type="entry name" value="mRING-HC-C4C4_CNOT4"/>
    <property type="match status" value="1"/>
</dbReference>
<dbReference type="GO" id="GO:0005634">
    <property type="term" value="C:nucleus"/>
    <property type="evidence" value="ECO:0007669"/>
    <property type="project" value="UniProtKB-SubCell"/>
</dbReference>
<evidence type="ECO:0000259" key="14">
    <source>
        <dbReference type="PROSITE" id="PS50089"/>
    </source>
</evidence>
<reference evidence="16 17" key="2">
    <citation type="submission" date="2015-05" db="EMBL/GenBank/DDBJ databases">
        <authorList>
            <person name="Morales-Cruz A."/>
            <person name="Amrine K.C."/>
            <person name="Cantu D."/>
        </authorList>
    </citation>
    <scope>NUCLEOTIDE SEQUENCE [LARGE SCALE GENOMIC DNA]</scope>
    <source>
        <strain evidence="16">UCRPC4</strain>
    </source>
</reference>
<evidence type="ECO:0000256" key="5">
    <source>
        <dbReference type="ARBA" id="ARBA00022833"/>
    </source>
</evidence>
<feature type="compositionally biased region" description="Basic and acidic residues" evidence="13">
    <location>
        <begin position="1059"/>
        <end position="1100"/>
    </location>
</feature>
<organism evidence="16 17">
    <name type="scientific">Phaeomoniella chlamydospora</name>
    <name type="common">Phaeoacremonium chlamydosporum</name>
    <dbReference type="NCBI Taxonomy" id="158046"/>
    <lineage>
        <taxon>Eukaryota</taxon>
        <taxon>Fungi</taxon>
        <taxon>Dikarya</taxon>
        <taxon>Ascomycota</taxon>
        <taxon>Pezizomycotina</taxon>
        <taxon>Eurotiomycetes</taxon>
        <taxon>Chaetothyriomycetidae</taxon>
        <taxon>Phaeomoniellales</taxon>
        <taxon>Phaeomoniellaceae</taxon>
        <taxon>Phaeomoniella</taxon>
    </lineage>
</organism>
<dbReference type="OrthoDB" id="1923159at2759"/>
<dbReference type="PANTHER" id="PTHR12603">
    <property type="entry name" value="CCR4-NOT TRANSCRIPTION COMPLEX RELATED"/>
    <property type="match status" value="1"/>
</dbReference>
<dbReference type="SUPFAM" id="SSF54928">
    <property type="entry name" value="RNA-binding domain, RBD"/>
    <property type="match status" value="1"/>
</dbReference>
<dbReference type="Pfam" id="PF00076">
    <property type="entry name" value="RRM_1"/>
    <property type="match status" value="1"/>
</dbReference>
<evidence type="ECO:0000313" key="17">
    <source>
        <dbReference type="Proteomes" id="UP000053317"/>
    </source>
</evidence>
<dbReference type="GO" id="GO:0000956">
    <property type="term" value="P:nuclear-transcribed mRNA catabolic process"/>
    <property type="evidence" value="ECO:0007669"/>
    <property type="project" value="UniProtKB-ARBA"/>
</dbReference>
<dbReference type="GO" id="GO:0061630">
    <property type="term" value="F:ubiquitin protein ligase activity"/>
    <property type="evidence" value="ECO:0007669"/>
    <property type="project" value="UniProtKB-ARBA"/>
</dbReference>
<dbReference type="InterPro" id="IPR012677">
    <property type="entry name" value="Nucleotide-bd_a/b_plait_sf"/>
</dbReference>
<feature type="region of interest" description="Disordered" evidence="13">
    <location>
        <begin position="1358"/>
        <end position="1436"/>
    </location>
</feature>
<evidence type="ECO:0000256" key="10">
    <source>
        <dbReference type="ARBA" id="ARBA00023242"/>
    </source>
</evidence>
<feature type="compositionally biased region" description="Polar residues" evidence="13">
    <location>
        <begin position="962"/>
        <end position="971"/>
    </location>
</feature>
<dbReference type="GO" id="GO:0016567">
    <property type="term" value="P:protein ubiquitination"/>
    <property type="evidence" value="ECO:0007669"/>
    <property type="project" value="TreeGrafter"/>
</dbReference>
<dbReference type="InterPro" id="IPR034261">
    <property type="entry name" value="CNOT4_RRM"/>
</dbReference>
<dbReference type="CDD" id="cd12438">
    <property type="entry name" value="RRM_CNOT4"/>
    <property type="match status" value="1"/>
</dbReference>
<reference evidence="16 17" key="1">
    <citation type="submission" date="2015-05" db="EMBL/GenBank/DDBJ databases">
        <title>Distinctive expansion of gene families associated with plant cell wall degradation and secondary metabolism in the genomes of grapevine trunk pathogens.</title>
        <authorList>
            <person name="Lawrence D.P."/>
            <person name="Travadon R."/>
            <person name="Rolshausen P.E."/>
            <person name="Baumgartner K."/>
        </authorList>
    </citation>
    <scope>NUCLEOTIDE SEQUENCE [LARGE SCALE GENOMIC DNA]</scope>
    <source>
        <strain evidence="16">UCRPC4</strain>
    </source>
</reference>
<dbReference type="PANTHER" id="PTHR12603:SF0">
    <property type="entry name" value="CCR4-NOT TRANSCRIPTION COMPLEX SUBUNIT 4"/>
    <property type="match status" value="1"/>
</dbReference>
<feature type="compositionally biased region" description="Polar residues" evidence="13">
    <location>
        <begin position="1423"/>
        <end position="1433"/>
    </location>
</feature>
<feature type="coiled-coil region" evidence="12">
    <location>
        <begin position="1492"/>
        <end position="1519"/>
    </location>
</feature>
<dbReference type="GO" id="GO:0030015">
    <property type="term" value="C:CCR4-NOT core complex"/>
    <property type="evidence" value="ECO:0007669"/>
    <property type="project" value="UniProtKB-ARBA"/>
</dbReference>
<dbReference type="SUPFAM" id="SSF57850">
    <property type="entry name" value="RING/U-box"/>
    <property type="match status" value="1"/>
</dbReference>
<keyword evidence="8 12" id="KW-0175">Coiled coil</keyword>
<dbReference type="PROSITE" id="PS50089">
    <property type="entry name" value="ZF_RING_2"/>
    <property type="match status" value="1"/>
</dbReference>
<feature type="domain" description="RING-type" evidence="14">
    <location>
        <begin position="17"/>
        <end position="61"/>
    </location>
</feature>
<evidence type="ECO:0000256" key="12">
    <source>
        <dbReference type="SAM" id="Coils"/>
    </source>
</evidence>
<feature type="compositionally biased region" description="Basic and acidic residues" evidence="13">
    <location>
        <begin position="816"/>
        <end position="831"/>
    </location>
</feature>
<dbReference type="InterPro" id="IPR013083">
    <property type="entry name" value="Znf_RING/FYVE/PHD"/>
</dbReference>
<evidence type="ECO:0000256" key="7">
    <source>
        <dbReference type="ARBA" id="ARBA00023015"/>
    </source>
</evidence>
<feature type="region of interest" description="Disordered" evidence="13">
    <location>
        <begin position="530"/>
        <end position="1121"/>
    </location>
</feature>
<dbReference type="PROSITE" id="PS50103">
    <property type="entry name" value="ZF_C3H1"/>
    <property type="match status" value="1"/>
</dbReference>
<dbReference type="Gene3D" id="3.30.40.10">
    <property type="entry name" value="Zinc/RING finger domain, C3HC4 (zinc finger)"/>
    <property type="match status" value="1"/>
</dbReference>
<feature type="compositionally biased region" description="Polar residues" evidence="13">
    <location>
        <begin position="282"/>
        <end position="293"/>
    </location>
</feature>
<evidence type="ECO:0000256" key="3">
    <source>
        <dbReference type="ARBA" id="ARBA00022723"/>
    </source>
</evidence>
<dbReference type="InterPro" id="IPR035979">
    <property type="entry name" value="RBD_domain_sf"/>
</dbReference>
<keyword evidence="2" id="KW-0678">Repressor</keyword>
<dbReference type="GO" id="GO:0008270">
    <property type="term" value="F:zinc ion binding"/>
    <property type="evidence" value="ECO:0007669"/>
    <property type="project" value="UniProtKB-KW"/>
</dbReference>
<accession>A0A0G2DY00</accession>
<feature type="compositionally biased region" description="Polar residues" evidence="13">
    <location>
        <begin position="904"/>
        <end position="930"/>
    </location>
</feature>
<feature type="compositionally biased region" description="Polar residues" evidence="13">
    <location>
        <begin position="530"/>
        <end position="541"/>
    </location>
</feature>
<evidence type="ECO:0000259" key="15">
    <source>
        <dbReference type="PROSITE" id="PS50103"/>
    </source>
</evidence>
<evidence type="ECO:0000256" key="2">
    <source>
        <dbReference type="ARBA" id="ARBA00022491"/>
    </source>
</evidence>
<dbReference type="InterPro" id="IPR000504">
    <property type="entry name" value="RRM_dom"/>
</dbReference>
<dbReference type="InterPro" id="IPR039780">
    <property type="entry name" value="Mot2"/>
</dbReference>
<feature type="compositionally biased region" description="Acidic residues" evidence="13">
    <location>
        <begin position="1400"/>
        <end position="1412"/>
    </location>
</feature>
<evidence type="ECO:0000256" key="13">
    <source>
        <dbReference type="SAM" id="MobiDB-lite"/>
    </source>
</evidence>
<dbReference type="InterPro" id="IPR039515">
    <property type="entry name" value="NOT4_mRING-HC-C4C4"/>
</dbReference>
<dbReference type="SMART" id="SM00361">
    <property type="entry name" value="RRM_1"/>
    <property type="match status" value="1"/>
</dbReference>
<dbReference type="EMBL" id="LCWF01000175">
    <property type="protein sequence ID" value="KKY15767.1"/>
    <property type="molecule type" value="Genomic_DNA"/>
</dbReference>
<protein>
    <submittedName>
        <fullName evidence="16">Putative ccr4-not core complex subunit not4</fullName>
    </submittedName>
</protein>
<feature type="compositionally biased region" description="Basic and acidic residues" evidence="13">
    <location>
        <begin position="775"/>
        <end position="790"/>
    </location>
</feature>
<dbReference type="Proteomes" id="UP000053317">
    <property type="component" value="Unassembled WGS sequence"/>
</dbReference>
<sequence length="1553" mass="167007">MSRSHQDSVIDDDEETCPLCIEEFDLGDKNFRPCPCGYQICQFCFNSLKNTYDKSTCPNCRRPYDEKTIQYKIPTAEDIKQDLLNKNKKQIAAKRKETEKKEVEASGRRNLAGVRVKQQNLVYIIGLVPSIKDEHALLQTLRGEQYFGQYGEIEKIVVSKAKPGAANQGIGVYVTFARKEDAAMCISMVDGSQNGDRILRAQYGTTKYCSAYLRGETCNNKNCTFLHESGEEGQSTSLQNEPSKRIATVAHTSHPLNTRPATTIPAAIQPPRSTTSDRKGSTDASALPTTASWATKEAQQAMRARRESQTASRSSPSPKVATATIAYNENKRKDSATPPVTQATKPVAPAAHSTISQGSSGNSSPKPSKANRTLFDDLIDSVNSPNFRFVFDDTSFSKEDLAAIYRVPTLIDPFGGAKRRLMREKEANERAKLEAEAQDKLQATAASTVDAIEDEQMGGGSLQLGGEPEESSLGLRRSGTQSAIGRPLNQIQANNAINDQFSNLNIDGRSLTPHQRQQLALLSSANVPQAPGLTQQSQTGFSAGGFDPTDQRSNPFTSQQLPYESTSGHARQSSRYSFANESTKSATNTRFPQPNAPAQQHYFPSGVQGPPPGLKTAGTPPISGGGMFAQGHGFTTNMNAAFGNSKDGNQDMFLRGRSGTGAGPDTKHEQDFPPLGPPSNIPQSSQISRFFPNQDSLDSVRRSGTPKVPPGLSLPHGHPPPGLATPERAGTPAQTPGVIAPALPLVPIDQRTSSPTRTPSHAVKPATPMVPEKTPANKEEEHEATKEHMQQIKADAISTGSPKPRTAKVAQIHPPAHAENEQAETKDHDTPSKTSRAPKPQKIDLSQVKLPAAAPASVDTSKPIILDQTSLVGTPLSLSRPATPGTTASRTPDPASAPRPRTIRLTTTSATSKPTDSSLPSAATDKSSSVPAVEALKIHSRRPSVASMSRSSRPASPAISEMATSSLNLSRAGSPPPSIVGSAPERFKSKNQLKKERRAKAKEVDEASSSTSAPQKAAGTPTPQAEEVGPIVSRQKKKKKPQENPSFRKPKVETSAGIADEKASEPEQEKPIESPVKRNKKEEVKAQSDVKESVEAEKSPIPESPAQSESESPSPDLRPYIPTLRDFYQDLKAHAVNTKAQDLASLVPELLDQYITDAPAVLATMFQENEVDPSSALFNPPSLNSYRLPHINAGSPAPARGKDNATTPSEATARNSAAYELTFGPQGSFSGQFAPAYPFGTVTLTNTERKVLFNGNAIRINDPSKPNDLHTRVMVTPRGTVYRHMSAEEEERVLELEGRMDNASLLGLYGPDDIDDDVADEYGNEYGDFENLRGGVDELIKRPARHGIVWVSGGSASRRYGHSRRKADHQPKIPSGPQPDNENDDQSVQKYGGGTSADITADDGYDQDDEEGPAGPSDDDHSQQLGSEDTSSFGDEDEDLLSILPTSLYSSLPPQLQSDPRFASATSATLTHRNASSTPSAALATGLRNMDIASLISKINVSKAEMDALKKEAEMLEKKIVRRGKDVTRWRDGITTAAGGFAAAAAVGGGFRK</sequence>
<dbReference type="GO" id="GO:0003723">
    <property type="term" value="F:RNA binding"/>
    <property type="evidence" value="ECO:0007669"/>
    <property type="project" value="UniProtKB-KW"/>
</dbReference>
<dbReference type="GO" id="GO:0010557">
    <property type="term" value="P:positive regulation of macromolecule biosynthetic process"/>
    <property type="evidence" value="ECO:0007669"/>
    <property type="project" value="UniProtKB-ARBA"/>
</dbReference>
<evidence type="ECO:0000256" key="8">
    <source>
        <dbReference type="ARBA" id="ARBA00023054"/>
    </source>
</evidence>
<feature type="zinc finger region" description="C3H1-type" evidence="11">
    <location>
        <begin position="203"/>
        <end position="230"/>
    </location>
</feature>
<dbReference type="Gene3D" id="3.30.70.330">
    <property type="match status" value="1"/>
</dbReference>
<evidence type="ECO:0000256" key="1">
    <source>
        <dbReference type="ARBA" id="ARBA00004123"/>
    </source>
</evidence>
<feature type="compositionally biased region" description="Low complexity" evidence="13">
    <location>
        <begin position="258"/>
        <end position="272"/>
    </location>
</feature>
<feature type="compositionally biased region" description="Low complexity" evidence="13">
    <location>
        <begin position="1451"/>
        <end position="1460"/>
    </location>
</feature>
<evidence type="ECO:0000256" key="11">
    <source>
        <dbReference type="PROSITE-ProRule" id="PRU00723"/>
    </source>
</evidence>
<keyword evidence="6" id="KW-0694">RNA-binding</keyword>